<dbReference type="InterPro" id="IPR021109">
    <property type="entry name" value="Peptidase_aspartic_dom_sf"/>
</dbReference>
<dbReference type="InterPro" id="IPR043128">
    <property type="entry name" value="Rev_trsase/Diguanyl_cyclase"/>
</dbReference>
<sequence>MMLFIALKLIHLLGTIIIDNLAVSALFDTGASGTFVSSKIARKLNLPLQELEKPLSITTPLGRVTKVAQVLPQVDVRVGAYRCKSDLTVLDFTNFDVILGMDWLSKNFVHVDCRGKKVIFRVPGKSDKTFQGNVYKASKKKYPIISAVRAMKALQKGCEGYVLYAMDTEKHTPKLEETSIVKDFPEVFPDELPGNMPDRDIEFEIQLIPGAAPTAKAPYRMAPAELKELKIQLKDMLERNVIQPSTSPWGAPVLFVKKKDGSLRMCIDYRALNNLTIKNKYPLPRIDDLFNQLQGKKVFSKIDLRSGYHQLKIKVADRPKTAFSTRYGHYEFLVMPFGLTNAPSAFMDLMQRVFMPYLDKFVVVFIDDILIYSKDEKEHEEHLRIVLQTLKEKKLYAKFSKCEFWLKQVSFLGHVISGDGIQVDPAKIEAVSKWPRPTTVTEIRSFLGLAGYYRKFVQDFSKIATPLTRLTQKNIKFEWSKECEEAFQTLKDKLTVAPVLALPEVFDNYDVYTDASGQGLGCVLMQAGKVIAYASRQLKVHEKNYPTHDLELAAVVFALKQWRHYLYGVKARIFTDHKSLKFFFTQENLNMRQRRWLEFVKDYDLDIQYHPGKANVVADALSRRPVNAITTLQEVIHQLDSLQIQVVEREGEAQCFAPLMARSELLDDIRAKQDEDPVLVDLKRVAREKPTVGYQLDKNGHLWYGDRLCVPDVDGLRQQVMDEAHKIAFAVHPGSTKMYRDLKERYWWLGMKLNIAEFVAKCDTCQRVKAEHRRPGGLLKPLEVPEWKWENITMDFITGLPRTKSGHDMIWVIVDRLTKSAHFLPCKVDMPIKKFTQLYLDNIVRLHGVPLSIVSDRDSRFISHFWKGLQKAFETKTDLSTAFHPQTDGQSERTIQTLEDMLRACVLEVGGSWDDFLSVAEFAYNNSYHASLGMPPFEALYGRKCRTPLYWDEVGEKQYTGPELVEQAKEKVELIRKNLKAAQDRQKSWADIRRRPLEFAVGDRVYLRASPMKGVKRFGQKGKLSPRYVGPFDIIERIGKLAYRLRLPESMSRVHNVFHVSMLKKCLSSTDVESQFNPEMLQDNLSYIEKPVKILDRKEKIVKRRIIPLVLVQWSNHSPSEATWEEEEVIADEFPEFENLPGTLKFRGRNSS</sequence>
<evidence type="ECO:0000259" key="18">
    <source>
        <dbReference type="PROSITE" id="PS50994"/>
    </source>
</evidence>
<evidence type="ECO:0000256" key="6">
    <source>
        <dbReference type="ARBA" id="ARBA00022723"/>
    </source>
</evidence>
<dbReference type="Gene3D" id="3.10.20.370">
    <property type="match status" value="1"/>
</dbReference>
<keyword evidence="10" id="KW-0460">Magnesium</keyword>
<dbReference type="InterPro" id="IPR012337">
    <property type="entry name" value="RNaseH-like_sf"/>
</dbReference>
<dbReference type="EC" id="2.7.7.49" evidence="1"/>
<evidence type="ECO:0000256" key="1">
    <source>
        <dbReference type="ARBA" id="ARBA00012493"/>
    </source>
</evidence>
<dbReference type="Pfam" id="PF08284">
    <property type="entry name" value="RVP_2"/>
    <property type="match status" value="1"/>
</dbReference>
<dbReference type="InterPro" id="IPR043502">
    <property type="entry name" value="DNA/RNA_pol_sf"/>
</dbReference>
<evidence type="ECO:0000256" key="7">
    <source>
        <dbReference type="ARBA" id="ARBA00022750"/>
    </source>
</evidence>
<name>H1ACC3_9GENT</name>
<keyword evidence="11" id="KW-0229">DNA integration</keyword>
<keyword evidence="2" id="KW-0645">Protease</keyword>
<dbReference type="SUPFAM" id="SSF54160">
    <property type="entry name" value="Chromo domain-like"/>
    <property type="match status" value="1"/>
</dbReference>
<proteinExistence type="predicted"/>
<dbReference type="EMBL" id="AB618204">
    <property type="protein sequence ID" value="BAL46523.1"/>
    <property type="molecule type" value="Genomic_DNA"/>
</dbReference>
<dbReference type="PANTHER" id="PTHR37984">
    <property type="entry name" value="PROTEIN CBG26694"/>
    <property type="match status" value="1"/>
</dbReference>
<keyword evidence="6" id="KW-0479">Metal-binding</keyword>
<dbReference type="GO" id="GO:0006508">
    <property type="term" value="P:proteolysis"/>
    <property type="evidence" value="ECO:0007669"/>
    <property type="project" value="UniProtKB-KW"/>
</dbReference>
<feature type="domain" description="Integrase catalytic" evidence="18">
    <location>
        <begin position="781"/>
        <end position="944"/>
    </location>
</feature>
<dbReference type="Pfam" id="PF24626">
    <property type="entry name" value="SH3_Tf2-1"/>
    <property type="match status" value="1"/>
</dbReference>
<dbReference type="InterPro" id="IPR041373">
    <property type="entry name" value="RT_RNaseH"/>
</dbReference>
<dbReference type="InterPro" id="IPR050951">
    <property type="entry name" value="Retrovirus_Pol_polyprotein"/>
</dbReference>
<keyword evidence="4" id="KW-0548">Nucleotidyltransferase</keyword>
<dbReference type="Gene3D" id="3.30.420.10">
    <property type="entry name" value="Ribonuclease H-like superfamily/Ribonuclease H"/>
    <property type="match status" value="1"/>
</dbReference>
<evidence type="ECO:0000256" key="8">
    <source>
        <dbReference type="ARBA" id="ARBA00022759"/>
    </source>
</evidence>
<evidence type="ECO:0000259" key="17">
    <source>
        <dbReference type="PROSITE" id="PS50878"/>
    </source>
</evidence>
<dbReference type="GO" id="GO:0015074">
    <property type="term" value="P:DNA integration"/>
    <property type="evidence" value="ECO:0007669"/>
    <property type="project" value="UniProtKB-KW"/>
</dbReference>
<evidence type="ECO:0000256" key="9">
    <source>
        <dbReference type="ARBA" id="ARBA00022801"/>
    </source>
</evidence>
<keyword evidence="16" id="KW-0732">Signal</keyword>
<dbReference type="AlphaFoldDB" id="H1ACC3"/>
<dbReference type="GO" id="GO:0003887">
    <property type="term" value="F:DNA-directed DNA polymerase activity"/>
    <property type="evidence" value="ECO:0007669"/>
    <property type="project" value="UniProtKB-KW"/>
</dbReference>
<evidence type="ECO:0000256" key="13">
    <source>
        <dbReference type="ARBA" id="ARBA00022932"/>
    </source>
</evidence>
<evidence type="ECO:0000256" key="3">
    <source>
        <dbReference type="ARBA" id="ARBA00022679"/>
    </source>
</evidence>
<keyword evidence="7" id="KW-0064">Aspartyl protease</keyword>
<keyword evidence="13" id="KW-0239">DNA-directed DNA polymerase</keyword>
<dbReference type="CDD" id="cd09274">
    <property type="entry name" value="RNase_HI_RT_Ty3"/>
    <property type="match status" value="1"/>
</dbReference>
<keyword evidence="12" id="KW-0695">RNA-directed DNA polymerase</keyword>
<dbReference type="Gene3D" id="1.10.340.70">
    <property type="match status" value="1"/>
</dbReference>
<dbReference type="GO" id="GO:0046872">
    <property type="term" value="F:metal ion binding"/>
    <property type="evidence" value="ECO:0007669"/>
    <property type="project" value="UniProtKB-KW"/>
</dbReference>
<accession>H1ACC3</accession>
<dbReference type="InterPro" id="IPR041588">
    <property type="entry name" value="Integrase_H2C2"/>
</dbReference>
<dbReference type="GO" id="GO:0003677">
    <property type="term" value="F:DNA binding"/>
    <property type="evidence" value="ECO:0007669"/>
    <property type="project" value="UniProtKB-KW"/>
</dbReference>
<dbReference type="Gene3D" id="2.40.70.10">
    <property type="entry name" value="Acid Proteases"/>
    <property type="match status" value="1"/>
</dbReference>
<dbReference type="Pfam" id="PF17921">
    <property type="entry name" value="Integrase_H2C2"/>
    <property type="match status" value="1"/>
</dbReference>
<evidence type="ECO:0000256" key="12">
    <source>
        <dbReference type="ARBA" id="ARBA00022918"/>
    </source>
</evidence>
<dbReference type="SUPFAM" id="SSF56672">
    <property type="entry name" value="DNA/RNA polymerases"/>
    <property type="match status" value="1"/>
</dbReference>
<keyword evidence="3" id="KW-0808">Transferase</keyword>
<dbReference type="Pfam" id="PF00078">
    <property type="entry name" value="RVT_1"/>
    <property type="match status" value="1"/>
</dbReference>
<dbReference type="CDD" id="cd00303">
    <property type="entry name" value="retropepsin_like"/>
    <property type="match status" value="1"/>
</dbReference>
<evidence type="ECO:0000256" key="15">
    <source>
        <dbReference type="ARBA" id="ARBA00023172"/>
    </source>
</evidence>
<dbReference type="FunFam" id="3.10.10.10:FF:000007">
    <property type="entry name" value="Retrovirus-related Pol polyprotein from transposon 17.6-like Protein"/>
    <property type="match status" value="1"/>
</dbReference>
<protein>
    <recommendedName>
        <fullName evidence="1">RNA-directed DNA polymerase</fullName>
        <ecNumber evidence="1">2.7.7.49</ecNumber>
    </recommendedName>
</protein>
<dbReference type="InterPro" id="IPR056924">
    <property type="entry name" value="SH3_Tf2-1"/>
</dbReference>
<feature type="domain" description="Reverse transcriptase" evidence="17">
    <location>
        <begin position="237"/>
        <end position="416"/>
    </location>
</feature>
<evidence type="ECO:0000256" key="10">
    <source>
        <dbReference type="ARBA" id="ARBA00022842"/>
    </source>
</evidence>
<dbReference type="FunFam" id="3.10.20.370:FF:000001">
    <property type="entry name" value="Retrovirus-related Pol polyprotein from transposon 17.6-like protein"/>
    <property type="match status" value="1"/>
</dbReference>
<dbReference type="Gene3D" id="3.10.10.10">
    <property type="entry name" value="HIV Type 1 Reverse Transcriptase, subunit A, domain 1"/>
    <property type="match status" value="1"/>
</dbReference>
<dbReference type="GO" id="GO:0006310">
    <property type="term" value="P:DNA recombination"/>
    <property type="evidence" value="ECO:0007669"/>
    <property type="project" value="UniProtKB-KW"/>
</dbReference>
<keyword evidence="8" id="KW-0255">Endonuclease</keyword>
<dbReference type="InterPro" id="IPR016197">
    <property type="entry name" value="Chromo-like_dom_sf"/>
</dbReference>
<dbReference type="InterPro" id="IPR001584">
    <property type="entry name" value="Integrase_cat-core"/>
</dbReference>
<dbReference type="GO" id="GO:0003964">
    <property type="term" value="F:RNA-directed DNA polymerase activity"/>
    <property type="evidence" value="ECO:0007669"/>
    <property type="project" value="UniProtKB-KW"/>
</dbReference>
<feature type="signal peptide" evidence="16">
    <location>
        <begin position="1"/>
        <end position="25"/>
    </location>
</feature>
<keyword evidence="5" id="KW-0540">Nuclease</keyword>
<evidence type="ECO:0000256" key="2">
    <source>
        <dbReference type="ARBA" id="ARBA00022670"/>
    </source>
</evidence>
<dbReference type="CDD" id="cd01647">
    <property type="entry name" value="RT_LTR"/>
    <property type="match status" value="1"/>
</dbReference>
<evidence type="ECO:0000256" key="11">
    <source>
        <dbReference type="ARBA" id="ARBA00022908"/>
    </source>
</evidence>
<keyword evidence="15" id="KW-0233">DNA recombination</keyword>
<dbReference type="SUPFAM" id="SSF50630">
    <property type="entry name" value="Acid proteases"/>
    <property type="match status" value="1"/>
</dbReference>
<dbReference type="PROSITE" id="PS50994">
    <property type="entry name" value="INTEGRASE"/>
    <property type="match status" value="1"/>
</dbReference>
<evidence type="ECO:0000313" key="19">
    <source>
        <dbReference type="EMBL" id="BAL46523.1"/>
    </source>
</evidence>
<evidence type="ECO:0000256" key="16">
    <source>
        <dbReference type="SAM" id="SignalP"/>
    </source>
</evidence>
<evidence type="ECO:0000256" key="4">
    <source>
        <dbReference type="ARBA" id="ARBA00022695"/>
    </source>
</evidence>
<keyword evidence="14" id="KW-0238">DNA-binding</keyword>
<gene>
    <name evidence="19" type="primary">Tgt1ORF2</name>
</gene>
<reference evidence="19" key="1">
    <citation type="journal article" date="2011" name="Mol. Genet. Genomics">
        <title>A single-base substitution suppresses flower color mutation caused by a novel miniature inverted-repeat transposable element in gentian.</title>
        <authorList>
            <person name="Nishihara M."/>
            <person name="Hikage T."/>
            <person name="Yamada E."/>
            <person name="Nakatsuka T."/>
        </authorList>
    </citation>
    <scope>NUCLEOTIDE SEQUENCE</scope>
</reference>
<dbReference type="InterPro" id="IPR000477">
    <property type="entry name" value="RT_dom"/>
</dbReference>
<dbReference type="GO" id="GO:0004519">
    <property type="term" value="F:endonuclease activity"/>
    <property type="evidence" value="ECO:0007669"/>
    <property type="project" value="UniProtKB-KW"/>
</dbReference>
<evidence type="ECO:0000256" key="14">
    <source>
        <dbReference type="ARBA" id="ARBA00023125"/>
    </source>
</evidence>
<dbReference type="PROSITE" id="PS50878">
    <property type="entry name" value="RT_POL"/>
    <property type="match status" value="1"/>
</dbReference>
<feature type="chain" id="PRO_5003547163" description="RNA-directed DNA polymerase" evidence="16">
    <location>
        <begin position="26"/>
        <end position="1152"/>
    </location>
</feature>
<dbReference type="Pfam" id="PF17917">
    <property type="entry name" value="RT_RNaseH"/>
    <property type="match status" value="1"/>
</dbReference>
<dbReference type="PANTHER" id="PTHR37984:SF5">
    <property type="entry name" value="PROTEIN NYNRIN-LIKE"/>
    <property type="match status" value="1"/>
</dbReference>
<dbReference type="InterPro" id="IPR036397">
    <property type="entry name" value="RNaseH_sf"/>
</dbReference>
<dbReference type="GO" id="GO:0004190">
    <property type="term" value="F:aspartic-type endopeptidase activity"/>
    <property type="evidence" value="ECO:0007669"/>
    <property type="project" value="UniProtKB-KW"/>
</dbReference>
<dbReference type="SUPFAM" id="SSF53098">
    <property type="entry name" value="Ribonuclease H-like"/>
    <property type="match status" value="1"/>
</dbReference>
<dbReference type="Gene3D" id="3.30.70.270">
    <property type="match status" value="2"/>
</dbReference>
<keyword evidence="9" id="KW-0378">Hydrolase</keyword>
<dbReference type="FunFam" id="3.30.70.270:FF:000020">
    <property type="entry name" value="Transposon Tf2-6 polyprotein-like Protein"/>
    <property type="match status" value="1"/>
</dbReference>
<organism evidence="19">
    <name type="scientific">Gentiana scabra x Gentiana triflora</name>
    <dbReference type="NCBI Taxonomy" id="553040"/>
    <lineage>
        <taxon>Eukaryota</taxon>
        <taxon>Viridiplantae</taxon>
        <taxon>Streptophyta</taxon>
        <taxon>Embryophyta</taxon>
        <taxon>Tracheophyta</taxon>
        <taxon>Spermatophyta</taxon>
        <taxon>Magnoliopsida</taxon>
        <taxon>eudicotyledons</taxon>
        <taxon>Gunneridae</taxon>
        <taxon>Pentapetalae</taxon>
        <taxon>asterids</taxon>
        <taxon>lamiids</taxon>
        <taxon>Gentianales</taxon>
        <taxon>Gentianaceae</taxon>
        <taxon>Gentianeae</taxon>
        <taxon>Gentianinae</taxon>
        <taxon>Gentiana</taxon>
    </lineage>
</organism>
<evidence type="ECO:0000256" key="5">
    <source>
        <dbReference type="ARBA" id="ARBA00022722"/>
    </source>
</evidence>